<sequence>MDSGGGFLDETSTHTDTNAALSAQQEHIEQRHIDKIDEAYVNITRKFRKRLPPVVVDVVAEKVGGYESLPELWQDFAPVILATIHLKSPIQRLLNYTGDFHEFCDAFKEDTDLHEYKEYFDAMDFAWTRVLKDKSPTKTDKVRIVNVLRDGQDRASQLGLQEVYPHATDMADDDFDE</sequence>
<dbReference type="Proteomes" id="UP000077051">
    <property type="component" value="Unassembled WGS sequence"/>
</dbReference>
<dbReference type="AlphaFoldDB" id="A0A168KYN4"/>
<name>A0A168KYN4_MUCCL</name>
<gene>
    <name evidence="1" type="ORF">MUCCIDRAFT_80944</name>
</gene>
<comment type="caution">
    <text evidence="1">The sequence shown here is derived from an EMBL/GenBank/DDBJ whole genome shotgun (WGS) entry which is preliminary data.</text>
</comment>
<organism evidence="1 2">
    <name type="scientific">Mucor lusitanicus CBS 277.49</name>
    <dbReference type="NCBI Taxonomy" id="747725"/>
    <lineage>
        <taxon>Eukaryota</taxon>
        <taxon>Fungi</taxon>
        <taxon>Fungi incertae sedis</taxon>
        <taxon>Mucoromycota</taxon>
        <taxon>Mucoromycotina</taxon>
        <taxon>Mucoromycetes</taxon>
        <taxon>Mucorales</taxon>
        <taxon>Mucorineae</taxon>
        <taxon>Mucoraceae</taxon>
        <taxon>Mucor</taxon>
    </lineage>
</organism>
<dbReference type="EMBL" id="AMYB01000004">
    <property type="protein sequence ID" value="OAD02927.1"/>
    <property type="molecule type" value="Genomic_DNA"/>
</dbReference>
<reference evidence="1 2" key="1">
    <citation type="submission" date="2015-06" db="EMBL/GenBank/DDBJ databases">
        <title>Expansion of signal transduction pathways in fungi by whole-genome duplication.</title>
        <authorList>
            <consortium name="DOE Joint Genome Institute"/>
            <person name="Corrochano L.M."/>
            <person name="Kuo A."/>
            <person name="Marcet-Houben M."/>
            <person name="Polaino S."/>
            <person name="Salamov A."/>
            <person name="Villalobos J.M."/>
            <person name="Alvarez M.I."/>
            <person name="Avalos J."/>
            <person name="Benito E.P."/>
            <person name="Benoit I."/>
            <person name="Burger G."/>
            <person name="Camino L.P."/>
            <person name="Canovas D."/>
            <person name="Cerda-Olmedo E."/>
            <person name="Cheng J.-F."/>
            <person name="Dominguez A."/>
            <person name="Elias M."/>
            <person name="Eslava A.P."/>
            <person name="Glaser F."/>
            <person name="Grimwood J."/>
            <person name="Gutierrez G."/>
            <person name="Heitman J."/>
            <person name="Henrissat B."/>
            <person name="Iturriaga E.A."/>
            <person name="Lang B.F."/>
            <person name="Lavin J.L."/>
            <person name="Lee S."/>
            <person name="Li W."/>
            <person name="Lindquist E."/>
            <person name="Lopez-Garcia S."/>
            <person name="Luque E.M."/>
            <person name="Marcos A.T."/>
            <person name="Martin J."/>
            <person name="Mccluskey K."/>
            <person name="Medina H.R."/>
            <person name="Miralles-Duran A."/>
            <person name="Miyazaki A."/>
            <person name="Munoz-Torres E."/>
            <person name="Oguiza J.A."/>
            <person name="Ohm R."/>
            <person name="Olmedo M."/>
            <person name="Orejas M."/>
            <person name="Ortiz-Castellanos L."/>
            <person name="Pisabarro A.G."/>
            <person name="Rodriguez-Romero J."/>
            <person name="Ruiz-Herrera J."/>
            <person name="Ruiz-Vazquez R."/>
            <person name="Sanz C."/>
            <person name="Schackwitz W."/>
            <person name="Schmutz J."/>
            <person name="Shahriari M."/>
            <person name="Shelest E."/>
            <person name="Silva-Franco F."/>
            <person name="Soanes D."/>
            <person name="Syed K."/>
            <person name="Tagua V.G."/>
            <person name="Talbot N.J."/>
            <person name="Thon M."/>
            <person name="De Vries R.P."/>
            <person name="Wiebenga A."/>
            <person name="Yadav J.S."/>
            <person name="Braun E.L."/>
            <person name="Baker S."/>
            <person name="Garre V."/>
            <person name="Horwitz B."/>
            <person name="Torres-Martinez S."/>
            <person name="Idnurm A."/>
            <person name="Herrera-Estrella A."/>
            <person name="Gabaldon T."/>
            <person name="Grigoriev I.V."/>
        </authorList>
    </citation>
    <scope>NUCLEOTIDE SEQUENCE [LARGE SCALE GENOMIC DNA]</scope>
    <source>
        <strain evidence="1 2">CBS 277.49</strain>
    </source>
</reference>
<evidence type="ECO:0000313" key="1">
    <source>
        <dbReference type="EMBL" id="OAD02927.1"/>
    </source>
</evidence>
<protein>
    <submittedName>
        <fullName evidence="1">Uncharacterized protein</fullName>
    </submittedName>
</protein>
<evidence type="ECO:0000313" key="2">
    <source>
        <dbReference type="Proteomes" id="UP000077051"/>
    </source>
</evidence>
<accession>A0A168KYN4</accession>
<keyword evidence="2" id="KW-1185">Reference proteome</keyword>
<dbReference type="OrthoDB" id="2238774at2759"/>
<proteinExistence type="predicted"/>
<dbReference type="VEuPathDB" id="FungiDB:MUCCIDRAFT_80944"/>